<dbReference type="OrthoDB" id="7053758at2"/>
<feature type="domain" description="DUF1214" evidence="1">
    <location>
        <begin position="117"/>
        <end position="199"/>
    </location>
</feature>
<evidence type="ECO:0000259" key="1">
    <source>
        <dbReference type="Pfam" id="PF06742"/>
    </source>
</evidence>
<dbReference type="PROSITE" id="PS51318">
    <property type="entry name" value="TAT"/>
    <property type="match status" value="1"/>
</dbReference>
<accession>A0A5C8ZR35</accession>
<organism evidence="2 3">
    <name type="scientific">Parahaliea aestuarii</name>
    <dbReference type="NCBI Taxonomy" id="1852021"/>
    <lineage>
        <taxon>Bacteria</taxon>
        <taxon>Pseudomonadati</taxon>
        <taxon>Pseudomonadota</taxon>
        <taxon>Gammaproteobacteria</taxon>
        <taxon>Cellvibrionales</taxon>
        <taxon>Halieaceae</taxon>
        <taxon>Parahaliea</taxon>
    </lineage>
</organism>
<gene>
    <name evidence="2" type="ORF">FVW59_11960</name>
</gene>
<protein>
    <submittedName>
        <fullName evidence="2">DUF1214 domain-containing protein</fullName>
    </submittedName>
</protein>
<feature type="domain" description="DUF1214" evidence="1">
    <location>
        <begin position="325"/>
        <end position="382"/>
    </location>
</feature>
<comment type="caution">
    <text evidence="2">The sequence shown here is derived from an EMBL/GenBank/DDBJ whole genome shotgun (WGS) entry which is preliminary data.</text>
</comment>
<dbReference type="Pfam" id="PF06742">
    <property type="entry name" value="DUF1214"/>
    <property type="match status" value="2"/>
</dbReference>
<reference evidence="2 3" key="1">
    <citation type="submission" date="2019-08" db="EMBL/GenBank/DDBJ databases">
        <title>Parahaliea maris sp. nov., isolated from the surface seawater.</title>
        <authorList>
            <person name="Liu Y."/>
        </authorList>
    </citation>
    <scope>NUCLEOTIDE SEQUENCE [LARGE SCALE GENOMIC DNA]</scope>
    <source>
        <strain evidence="2 3">S2-26</strain>
    </source>
</reference>
<dbReference type="SUPFAM" id="SSF160935">
    <property type="entry name" value="VPA0735-like"/>
    <property type="match status" value="2"/>
</dbReference>
<dbReference type="InterPro" id="IPR006311">
    <property type="entry name" value="TAT_signal"/>
</dbReference>
<proteinExistence type="predicted"/>
<sequence length="397" mass="43553">MDRREFLQGAGTIGGLSLLGASLASASTSDGGSRSRGAMADLLQALAELEATFLSPAYGITRPDDVAEGERVLAHILQTGLQFWLEADPARPVFVPYVTQRRKLLGDNPDALYYFAPVHGGGRYRIRGHIGTATFTSFTVEAGSAEGGAATASIAELDDRKLQVNPDGSFEIHLGGEKPASGNWLPLPAEAGQVTTRHYYETPHCVMADLGARQELAIEAIDPLPPAPWGGDSQVAQSLRNVANFVRGQMPLAIPDPARRPAIPWVSMQPNQFNAPGQWRSESGYGNLSAWYAMAPYVVMPGQALEIRGRFPDCRFANVVLWNRFMQTYDYTRRQVSFNRNQLAYEEDGSFRIVLAHEDPGHPNWLQTEGRVSGLVYWRYLLPRGEPQAVSARLITL</sequence>
<dbReference type="Gene3D" id="2.60.120.1600">
    <property type="match status" value="1"/>
</dbReference>
<keyword evidence="3" id="KW-1185">Reference proteome</keyword>
<evidence type="ECO:0000313" key="3">
    <source>
        <dbReference type="Proteomes" id="UP000321933"/>
    </source>
</evidence>
<dbReference type="InterPro" id="IPR010621">
    <property type="entry name" value="DUF1214"/>
</dbReference>
<dbReference type="Proteomes" id="UP000321933">
    <property type="component" value="Unassembled WGS sequence"/>
</dbReference>
<dbReference type="AlphaFoldDB" id="A0A5C8ZR35"/>
<dbReference type="EMBL" id="VRYZ01000005">
    <property type="protein sequence ID" value="TXS90928.1"/>
    <property type="molecule type" value="Genomic_DNA"/>
</dbReference>
<evidence type="ECO:0000313" key="2">
    <source>
        <dbReference type="EMBL" id="TXS90928.1"/>
    </source>
</evidence>
<dbReference type="RefSeq" id="WP_148064584.1">
    <property type="nucleotide sequence ID" value="NZ_VRYZ01000005.1"/>
</dbReference>
<name>A0A5C8ZR35_9GAMM</name>